<name>A0A956NBZ5_UNCEI</name>
<dbReference type="InterPro" id="IPR017932">
    <property type="entry name" value="GATase_2_dom"/>
</dbReference>
<comment type="cofactor">
    <cofactor evidence="7 11">
        <name>[4Fe-4S] cluster</name>
        <dbReference type="ChEBI" id="CHEBI:49883"/>
    </cofactor>
    <text evidence="7 11">Binds 1 [4Fe-4S] cluster per subunit.</text>
</comment>
<evidence type="ECO:0000256" key="10">
    <source>
        <dbReference type="PIRSR" id="PIRSR000485-2"/>
    </source>
</evidence>
<dbReference type="GO" id="GO:0009113">
    <property type="term" value="P:purine nucleobase biosynthetic process"/>
    <property type="evidence" value="ECO:0007669"/>
    <property type="project" value="UniProtKB-UniRule"/>
</dbReference>
<evidence type="ECO:0000313" key="14">
    <source>
        <dbReference type="Proteomes" id="UP000739538"/>
    </source>
</evidence>
<dbReference type="InterPro" id="IPR000836">
    <property type="entry name" value="PRTase_dom"/>
</dbReference>
<evidence type="ECO:0000256" key="4">
    <source>
        <dbReference type="ARBA" id="ARBA00022679"/>
    </source>
</evidence>
<feature type="binding site" evidence="7 10">
    <location>
        <position position="360"/>
    </location>
    <ligand>
        <name>Mg(2+)</name>
        <dbReference type="ChEBI" id="CHEBI:18420"/>
    </ligand>
</feature>
<keyword evidence="7 11" id="KW-0411">Iron-sulfur</keyword>
<dbReference type="Gene3D" id="3.60.20.10">
    <property type="entry name" value="Glutamine Phosphoribosylpyrophosphate, subunit 1, domain 1"/>
    <property type="match status" value="1"/>
</dbReference>
<dbReference type="Gene3D" id="3.40.50.2020">
    <property type="match status" value="1"/>
</dbReference>
<dbReference type="PANTHER" id="PTHR11907">
    <property type="entry name" value="AMIDOPHOSPHORIBOSYLTRANSFERASE"/>
    <property type="match status" value="1"/>
</dbReference>
<evidence type="ECO:0000256" key="3">
    <source>
        <dbReference type="ARBA" id="ARBA00022676"/>
    </source>
</evidence>
<keyword evidence="5 7" id="KW-0658">Purine biosynthesis</keyword>
<keyword evidence="3 7" id="KW-0328">Glycosyltransferase</keyword>
<keyword evidence="4 7" id="KW-0808">Transferase</keyword>
<feature type="binding site" evidence="7 11">
    <location>
        <position position="396"/>
    </location>
    <ligand>
        <name>[4Fe-4S] cluster</name>
        <dbReference type="ChEBI" id="CHEBI:49883"/>
    </ligand>
</feature>
<dbReference type="SUPFAM" id="SSF56235">
    <property type="entry name" value="N-terminal nucleophile aminohydrolases (Ntn hydrolases)"/>
    <property type="match status" value="1"/>
</dbReference>
<dbReference type="PIRSF" id="PIRSF000485">
    <property type="entry name" value="Amd_phspho_trans"/>
    <property type="match status" value="1"/>
</dbReference>
<comment type="pathway">
    <text evidence="1 7 8">Purine metabolism; IMP biosynthesis via de novo pathway; N(1)-(5-phospho-D-ribosyl)glycinamide from 5-phospho-alpha-D-ribose 1-diphosphate: step 1/2.</text>
</comment>
<evidence type="ECO:0000256" key="9">
    <source>
        <dbReference type="PIRSR" id="PIRSR000485-1"/>
    </source>
</evidence>
<keyword evidence="7 10" id="KW-0460">Magnesium</keyword>
<dbReference type="HAMAP" id="MF_01931">
    <property type="entry name" value="PurF"/>
    <property type="match status" value="1"/>
</dbReference>
<sequence>MEERERREDGFREECGVVGILGRGNVVDLLYYGLYALQHRGQQGAGICVHNGEKTWVIKGLGLVHDALSDEKRASVNGYMGIAHNRYATTGRSTKIRNVQPLLVDYKGGKLAIAHNGNLTNVGAIRKSMEESGSIFQTTTDSEIVLHLIARSKGKTLPDRVKEAVSQLEGALTCLIMNEQMLLGYRDPSGVRPLSLGVVDGMHVLASESCAFDLLGAEFIRDVNPGELVVLTKEGATSMQLVPPKRDAQCMFELVYFSRPDSVVYGEPVNEARREMGRALARRHAVPADVVIAIPDSSNSAAQGYAEEAGLPYELGLIRNHYVGRTFIGPDQAARVDAVRVKFNPVRSILDGKRVIAVDDSIVRGTTSRKLVDLLYRAGAKEVHFRVSSPPVTHPCHYGVNTPSREELIASSSDVEAIRQYIGATTLGYLSMDDLEHCVKDKSRFCYACWTGDYPIPVPELANSIPFDVD</sequence>
<dbReference type="CDD" id="cd06223">
    <property type="entry name" value="PRTases_typeI"/>
    <property type="match status" value="1"/>
</dbReference>
<dbReference type="EMBL" id="JAGQHS010000045">
    <property type="protein sequence ID" value="MCA9756206.1"/>
    <property type="molecule type" value="Genomic_DNA"/>
</dbReference>
<protein>
    <recommendedName>
        <fullName evidence="7">Amidophosphoribosyltransferase</fullName>
        <shortName evidence="7">ATase</shortName>
        <ecNumber evidence="7">2.4.2.14</ecNumber>
    </recommendedName>
    <alternativeName>
        <fullName evidence="7">Glutamine phosphoribosylpyrophosphate amidotransferase</fullName>
        <shortName evidence="7">GPATase</shortName>
    </alternativeName>
</protein>
<dbReference type="NCBIfam" id="TIGR01134">
    <property type="entry name" value="purF"/>
    <property type="match status" value="1"/>
</dbReference>
<dbReference type="GO" id="GO:0000287">
    <property type="term" value="F:magnesium ion binding"/>
    <property type="evidence" value="ECO:0007669"/>
    <property type="project" value="UniProtKB-UniRule"/>
</dbReference>
<dbReference type="GO" id="GO:0051539">
    <property type="term" value="F:4 iron, 4 sulfur cluster binding"/>
    <property type="evidence" value="ECO:0007669"/>
    <property type="project" value="UniProtKB-KW"/>
</dbReference>
<evidence type="ECO:0000256" key="7">
    <source>
        <dbReference type="HAMAP-Rule" id="MF_01931"/>
    </source>
</evidence>
<evidence type="ECO:0000256" key="11">
    <source>
        <dbReference type="PIRSR" id="PIRSR000485-3"/>
    </source>
</evidence>
<comment type="similarity">
    <text evidence="2 7 8">In the C-terminal section; belongs to the purine/pyrimidine phosphoribosyltransferase family.</text>
</comment>
<dbReference type="Proteomes" id="UP000739538">
    <property type="component" value="Unassembled WGS sequence"/>
</dbReference>
<comment type="function">
    <text evidence="7">Catalyzes the formation of phosphoribosylamine from phosphoribosylpyrophosphate (PRPP) and glutamine.</text>
</comment>
<dbReference type="InterPro" id="IPR035584">
    <property type="entry name" value="PurF_N"/>
</dbReference>
<feature type="domain" description="Glutamine amidotransferase type-2" evidence="12">
    <location>
        <begin position="15"/>
        <end position="234"/>
    </location>
</feature>
<dbReference type="CDD" id="cd00715">
    <property type="entry name" value="GPATase_N"/>
    <property type="match status" value="1"/>
</dbReference>
<evidence type="ECO:0000256" key="2">
    <source>
        <dbReference type="ARBA" id="ARBA00010138"/>
    </source>
</evidence>
<keyword evidence="7 10" id="KW-0479">Metal-binding</keyword>
<feature type="binding site" evidence="7 10">
    <location>
        <position position="359"/>
    </location>
    <ligand>
        <name>Mg(2+)</name>
        <dbReference type="ChEBI" id="CHEBI:18420"/>
    </ligand>
</feature>
<feature type="binding site" evidence="7 11">
    <location>
        <position position="449"/>
    </location>
    <ligand>
        <name>[4Fe-4S] cluster</name>
        <dbReference type="ChEBI" id="CHEBI:49883"/>
    </ligand>
</feature>
<dbReference type="GO" id="GO:0004044">
    <property type="term" value="F:amidophosphoribosyltransferase activity"/>
    <property type="evidence" value="ECO:0007669"/>
    <property type="project" value="UniProtKB-UniRule"/>
</dbReference>
<evidence type="ECO:0000256" key="6">
    <source>
        <dbReference type="ARBA" id="ARBA00022962"/>
    </source>
</evidence>
<accession>A0A956NBZ5</accession>
<dbReference type="InterPro" id="IPR029055">
    <property type="entry name" value="Ntn_hydrolases_N"/>
</dbReference>
<dbReference type="AlphaFoldDB" id="A0A956NBZ5"/>
<organism evidence="13 14">
    <name type="scientific">Eiseniibacteriota bacterium</name>
    <dbReference type="NCBI Taxonomy" id="2212470"/>
    <lineage>
        <taxon>Bacteria</taxon>
        <taxon>Candidatus Eiseniibacteriota</taxon>
    </lineage>
</organism>
<keyword evidence="7" id="KW-0004">4Fe-4S</keyword>
<feature type="binding site" evidence="7 11">
    <location>
        <position position="250"/>
    </location>
    <ligand>
        <name>[4Fe-4S] cluster</name>
        <dbReference type="ChEBI" id="CHEBI:49883"/>
    </ligand>
</feature>
<dbReference type="InterPro" id="IPR005854">
    <property type="entry name" value="PurF"/>
</dbReference>
<feature type="active site" description="Nucleophile" evidence="7 9">
    <location>
        <position position="15"/>
    </location>
</feature>
<feature type="binding site" evidence="7 11">
    <location>
        <position position="446"/>
    </location>
    <ligand>
        <name>[4Fe-4S] cluster</name>
        <dbReference type="ChEBI" id="CHEBI:49883"/>
    </ligand>
</feature>
<evidence type="ECO:0000256" key="5">
    <source>
        <dbReference type="ARBA" id="ARBA00022755"/>
    </source>
</evidence>
<dbReference type="GO" id="GO:0006189">
    <property type="term" value="P:'de novo' IMP biosynthetic process"/>
    <property type="evidence" value="ECO:0007669"/>
    <property type="project" value="UniProtKB-UniRule"/>
</dbReference>
<proteinExistence type="inferred from homology"/>
<reference evidence="13" key="2">
    <citation type="journal article" date="2021" name="Microbiome">
        <title>Successional dynamics and alternative stable states in a saline activated sludge microbial community over 9 years.</title>
        <authorList>
            <person name="Wang Y."/>
            <person name="Ye J."/>
            <person name="Ju F."/>
            <person name="Liu L."/>
            <person name="Boyd J.A."/>
            <person name="Deng Y."/>
            <person name="Parks D.H."/>
            <person name="Jiang X."/>
            <person name="Yin X."/>
            <person name="Woodcroft B.J."/>
            <person name="Tyson G.W."/>
            <person name="Hugenholtz P."/>
            <person name="Polz M.F."/>
            <person name="Zhang T."/>
        </authorList>
    </citation>
    <scope>NUCLEOTIDE SEQUENCE</scope>
    <source>
        <strain evidence="13">HKST-UBA02</strain>
    </source>
</reference>
<gene>
    <name evidence="7" type="primary">purF</name>
    <name evidence="13" type="ORF">KDA27_10410</name>
</gene>
<keyword evidence="7 11" id="KW-0408">Iron</keyword>
<keyword evidence="6 7" id="KW-0315">Glutamine amidotransferase</keyword>
<reference evidence="13" key="1">
    <citation type="submission" date="2020-04" db="EMBL/GenBank/DDBJ databases">
        <authorList>
            <person name="Zhang T."/>
        </authorList>
    </citation>
    <scope>NUCLEOTIDE SEQUENCE</scope>
    <source>
        <strain evidence="13">HKST-UBA02</strain>
    </source>
</reference>
<evidence type="ECO:0000259" key="12">
    <source>
        <dbReference type="PROSITE" id="PS51278"/>
    </source>
</evidence>
<comment type="catalytic activity">
    <reaction evidence="7 8">
        <text>5-phospho-beta-D-ribosylamine + L-glutamate + diphosphate = 5-phospho-alpha-D-ribose 1-diphosphate + L-glutamine + H2O</text>
        <dbReference type="Rhea" id="RHEA:14905"/>
        <dbReference type="ChEBI" id="CHEBI:15377"/>
        <dbReference type="ChEBI" id="CHEBI:29985"/>
        <dbReference type="ChEBI" id="CHEBI:33019"/>
        <dbReference type="ChEBI" id="CHEBI:58017"/>
        <dbReference type="ChEBI" id="CHEBI:58359"/>
        <dbReference type="ChEBI" id="CHEBI:58681"/>
        <dbReference type="EC" id="2.4.2.14"/>
    </reaction>
</comment>
<feature type="binding site" evidence="7 10">
    <location>
        <position position="297"/>
    </location>
    <ligand>
        <name>Mg(2+)</name>
        <dbReference type="ChEBI" id="CHEBI:18420"/>
    </ligand>
</feature>
<dbReference type="EC" id="2.4.2.14" evidence="7"/>
<comment type="cofactor">
    <cofactor evidence="7 10">
        <name>Mg(2+)</name>
        <dbReference type="ChEBI" id="CHEBI:18420"/>
    </cofactor>
    <text evidence="7 10">Binds 1 Mg(2+) ion per subunit.</text>
</comment>
<evidence type="ECO:0000256" key="8">
    <source>
        <dbReference type="PIRNR" id="PIRNR000485"/>
    </source>
</evidence>
<evidence type="ECO:0000313" key="13">
    <source>
        <dbReference type="EMBL" id="MCA9756206.1"/>
    </source>
</evidence>
<dbReference type="PROSITE" id="PS51278">
    <property type="entry name" value="GATASE_TYPE_2"/>
    <property type="match status" value="1"/>
</dbReference>
<evidence type="ECO:0000256" key="1">
    <source>
        <dbReference type="ARBA" id="ARBA00005209"/>
    </source>
</evidence>
<comment type="caution">
    <text evidence="13">The sequence shown here is derived from an EMBL/GenBank/DDBJ whole genome shotgun (WGS) entry which is preliminary data.</text>
</comment>
<dbReference type="SUPFAM" id="SSF53271">
    <property type="entry name" value="PRTase-like"/>
    <property type="match status" value="1"/>
</dbReference>
<dbReference type="Pfam" id="PF13522">
    <property type="entry name" value="GATase_6"/>
    <property type="match status" value="1"/>
</dbReference>
<dbReference type="InterPro" id="IPR029057">
    <property type="entry name" value="PRTase-like"/>
</dbReference>